<proteinExistence type="predicted"/>
<dbReference type="InterPro" id="IPR002376">
    <property type="entry name" value="Formyl_transf_N"/>
</dbReference>
<feature type="domain" description="Formyl transferase N-terminal" evidence="1">
    <location>
        <begin position="71"/>
        <end position="161"/>
    </location>
</feature>
<dbReference type="InterPro" id="IPR036477">
    <property type="entry name" value="Formyl_transf_N_sf"/>
</dbReference>
<gene>
    <name evidence="2" type="ORF">DFR52_103129</name>
</gene>
<comment type="caution">
    <text evidence="2">The sequence shown here is derived from an EMBL/GenBank/DDBJ whole genome shotgun (WGS) entry which is preliminary data.</text>
</comment>
<keyword evidence="2" id="KW-0808">Transferase</keyword>
<sequence>MVAERSLLGAAIAEEWLAQGNRIAAIWTSDHRRLRPNLLERIGAAVTGLPTLSSIARRHGIPIRQIGRLSRMPDLEREVRATGADVLMTVMTHSIVPEAMLALFDGRAINCHPALLPHFKGPQPLQSMLHDGCGEVHGGLTLHVLSPGIDEGAIVAQQPLPLRVGEIPEWNALSVLAVRRMMRGETAAYLRGDRQAVPQQPGSGHYRRVAAGEFSITADKSLALCQHLSRTIPPGTLLWLPAPADAARRGSYRIAEALRRIGPATGRTPRIGWLTIEADVTDARIAMRRRHKIAEIVARIGESLRMRRVLARAARAAGDGPASG</sequence>
<dbReference type="Proteomes" id="UP000246352">
    <property type="component" value="Unassembled WGS sequence"/>
</dbReference>
<dbReference type="Pfam" id="PF00551">
    <property type="entry name" value="Formyl_trans_N"/>
    <property type="match status" value="1"/>
</dbReference>
<evidence type="ECO:0000259" key="1">
    <source>
        <dbReference type="Pfam" id="PF00551"/>
    </source>
</evidence>
<keyword evidence="3" id="KW-1185">Reference proteome</keyword>
<accession>A0A317PIT8</accession>
<dbReference type="PANTHER" id="PTHR11138">
    <property type="entry name" value="METHIONYL-TRNA FORMYLTRANSFERASE"/>
    <property type="match status" value="1"/>
</dbReference>
<dbReference type="EMBL" id="QGTR01000003">
    <property type="protein sequence ID" value="PWV99929.1"/>
    <property type="molecule type" value="Genomic_DNA"/>
</dbReference>
<dbReference type="GO" id="GO:0004479">
    <property type="term" value="F:methionyl-tRNA formyltransferase activity"/>
    <property type="evidence" value="ECO:0007669"/>
    <property type="project" value="TreeGrafter"/>
</dbReference>
<reference evidence="2 3" key="1">
    <citation type="submission" date="2018-05" db="EMBL/GenBank/DDBJ databases">
        <title>Genomic Encyclopedia of Type Strains, Phase IV (KMG-IV): sequencing the most valuable type-strain genomes for metagenomic binning, comparative biology and taxonomic classification.</title>
        <authorList>
            <person name="Goeker M."/>
        </authorList>
    </citation>
    <scope>NUCLEOTIDE SEQUENCE [LARGE SCALE GENOMIC DNA]</scope>
    <source>
        <strain evidence="2 3">DSM 16791</strain>
    </source>
</reference>
<evidence type="ECO:0000313" key="2">
    <source>
        <dbReference type="EMBL" id="PWV99929.1"/>
    </source>
</evidence>
<dbReference type="AlphaFoldDB" id="A0A317PIT8"/>
<dbReference type="PANTHER" id="PTHR11138:SF5">
    <property type="entry name" value="METHIONYL-TRNA FORMYLTRANSFERASE, MITOCHONDRIAL"/>
    <property type="match status" value="1"/>
</dbReference>
<name>A0A317PIT8_9HYPH</name>
<protein>
    <submittedName>
        <fullName evidence="2">Formyl transferase-like protein</fullName>
    </submittedName>
</protein>
<organism evidence="2 3">
    <name type="scientific">Hoeflea marina</name>
    <dbReference type="NCBI Taxonomy" id="274592"/>
    <lineage>
        <taxon>Bacteria</taxon>
        <taxon>Pseudomonadati</taxon>
        <taxon>Pseudomonadota</taxon>
        <taxon>Alphaproteobacteria</taxon>
        <taxon>Hyphomicrobiales</taxon>
        <taxon>Rhizobiaceae</taxon>
        <taxon>Hoeflea</taxon>
    </lineage>
</organism>
<evidence type="ECO:0000313" key="3">
    <source>
        <dbReference type="Proteomes" id="UP000246352"/>
    </source>
</evidence>
<dbReference type="SUPFAM" id="SSF53328">
    <property type="entry name" value="Formyltransferase"/>
    <property type="match status" value="1"/>
</dbReference>
<dbReference type="Gene3D" id="3.40.50.170">
    <property type="entry name" value="Formyl transferase, N-terminal domain"/>
    <property type="match status" value="1"/>
</dbReference>